<dbReference type="SMART" id="SM00974">
    <property type="entry name" value="T5orf172"/>
    <property type="match status" value="1"/>
</dbReference>
<dbReference type="OrthoDB" id="9811665at2"/>
<gene>
    <name evidence="2" type="ORF">E7746_09730</name>
</gene>
<evidence type="ECO:0000313" key="3">
    <source>
        <dbReference type="Proteomes" id="UP000297031"/>
    </source>
</evidence>
<name>A0A4P7VQ46_9BACT</name>
<reference evidence="2 3" key="1">
    <citation type="submission" date="2019-02" db="EMBL/GenBank/DDBJ databases">
        <title>Isolation and identification of novel species under the genus Muribaculum.</title>
        <authorList>
            <person name="Miyake S."/>
            <person name="Ding Y."/>
            <person name="Low A."/>
            <person name="Soh M."/>
            <person name="Seedorf H."/>
        </authorList>
    </citation>
    <scope>NUCLEOTIDE SEQUENCE [LARGE SCALE GENOMIC DNA]</scope>
    <source>
        <strain evidence="2 3">TLL-A4</strain>
    </source>
</reference>
<dbReference type="AlphaFoldDB" id="A0A4P7VQ46"/>
<dbReference type="EMBL" id="CP039393">
    <property type="protein sequence ID" value="QCD36139.1"/>
    <property type="molecule type" value="Genomic_DNA"/>
</dbReference>
<dbReference type="Proteomes" id="UP000297031">
    <property type="component" value="Chromosome"/>
</dbReference>
<dbReference type="RefSeq" id="WP_136410677.1">
    <property type="nucleotide sequence ID" value="NZ_CP039393.1"/>
</dbReference>
<dbReference type="Pfam" id="PF10544">
    <property type="entry name" value="T5orf172"/>
    <property type="match status" value="1"/>
</dbReference>
<proteinExistence type="predicted"/>
<dbReference type="InterPro" id="IPR018306">
    <property type="entry name" value="Phage_T5_Orf172_DNA-bd"/>
</dbReference>
<sequence>MIKYNNTGIVYVLSNRAMPGLVKIGMTTRPELDARLKELYTTGVPVPFDVEYACEVKASNCAKIEKALHTAFEPNRINANREFFQIKKEQAIAILEIFNEKDVTTEVSDEMDNNLNPDDIASKIKATKHRPPLNFSQMGIPVGSTLTYNADPSIAVTVIGDKRIEYLGEEMSLTAVTSKLLNITYGVQPTPRWSFNGTNLQEIYDTTYPIEE</sequence>
<keyword evidence="3" id="KW-1185">Reference proteome</keyword>
<dbReference type="KEGG" id="mgod:E7746_09730"/>
<accession>A0A4P7VQ46</accession>
<protein>
    <submittedName>
        <fullName evidence="2">GIY-YIG nuclease family protein</fullName>
    </submittedName>
</protein>
<organism evidence="2 3">
    <name type="scientific">Muribaculum gordoncarteri</name>
    <dbReference type="NCBI Taxonomy" id="2530390"/>
    <lineage>
        <taxon>Bacteria</taxon>
        <taxon>Pseudomonadati</taxon>
        <taxon>Bacteroidota</taxon>
        <taxon>Bacteroidia</taxon>
        <taxon>Bacteroidales</taxon>
        <taxon>Muribaculaceae</taxon>
        <taxon>Muribaculum</taxon>
    </lineage>
</organism>
<feature type="domain" description="Bacteriophage T5 Orf172 DNA-binding" evidence="1">
    <location>
        <begin position="16"/>
        <end position="98"/>
    </location>
</feature>
<evidence type="ECO:0000259" key="1">
    <source>
        <dbReference type="SMART" id="SM00974"/>
    </source>
</evidence>
<evidence type="ECO:0000313" key="2">
    <source>
        <dbReference type="EMBL" id="QCD36139.1"/>
    </source>
</evidence>